<keyword evidence="6" id="KW-1185">Reference proteome</keyword>
<evidence type="ECO:0000256" key="2">
    <source>
        <dbReference type="ARBA" id="ARBA00022759"/>
    </source>
</evidence>
<evidence type="ECO:0000313" key="5">
    <source>
        <dbReference type="EMBL" id="MFB2837557.1"/>
    </source>
</evidence>
<dbReference type="Pfam" id="PF00565">
    <property type="entry name" value="SNase"/>
    <property type="match status" value="1"/>
</dbReference>
<name>A0ABV4WRR6_9CYAN</name>
<keyword evidence="1" id="KW-0540">Nuclease</keyword>
<gene>
    <name evidence="5" type="ORF">ACE1CA_23760</name>
</gene>
<feature type="domain" description="TNase-like" evidence="4">
    <location>
        <begin position="24"/>
        <end position="168"/>
    </location>
</feature>
<dbReference type="RefSeq" id="WP_413279899.1">
    <property type="nucleotide sequence ID" value="NZ_JBHFNT010000215.1"/>
</dbReference>
<dbReference type="Gene3D" id="2.40.50.90">
    <property type="match status" value="1"/>
</dbReference>
<reference evidence="5 6" key="1">
    <citation type="submission" date="2024-09" db="EMBL/GenBank/DDBJ databases">
        <title>Floridaenema gen nov. (Aerosakkonemataceae, Aerosakkonematales ord. nov., Cyanobacteria) from benthic tropical and subtropical fresh waters, with the description of four new species.</title>
        <authorList>
            <person name="Moretto J.A."/>
            <person name="Berthold D.E."/>
            <person name="Lefler F.W."/>
            <person name="Huang I.-S."/>
            <person name="Laughinghouse H. IV."/>
        </authorList>
    </citation>
    <scope>NUCLEOTIDE SEQUENCE [LARGE SCALE GENOMIC DNA]</scope>
    <source>
        <strain evidence="5 6">BLCC-F167</strain>
    </source>
</reference>
<comment type="caution">
    <text evidence="5">The sequence shown here is derived from an EMBL/GenBank/DDBJ whole genome shotgun (WGS) entry which is preliminary data.</text>
</comment>
<dbReference type="PANTHER" id="PTHR12302:SF3">
    <property type="entry name" value="SERINE_THREONINE-PROTEIN KINASE 31"/>
    <property type="match status" value="1"/>
</dbReference>
<dbReference type="PROSITE" id="PS51257">
    <property type="entry name" value="PROKAR_LIPOPROTEIN"/>
    <property type="match status" value="1"/>
</dbReference>
<evidence type="ECO:0000259" key="4">
    <source>
        <dbReference type="PROSITE" id="PS50830"/>
    </source>
</evidence>
<keyword evidence="2" id="KW-0255">Endonuclease</keyword>
<sequence>MIHFHKLIPIALVASLAGCNLFSGQNTYPVRRVSDGDTIAVTQGDKTNVTVRFACIDAPEVPHSKKEKNSQKLLDKNQFNWGIKAQSRVQQLINQGGDRVVLNITDTDRYGRQIAEVRLPNGTFVQENLVREGLALVNRPYLRYCPSKEIIEQAESDAKKNSRGVWIDPQFVPPWDYRRIKK</sequence>
<dbReference type="EMBL" id="JBHFNT010000215">
    <property type="protein sequence ID" value="MFB2837557.1"/>
    <property type="molecule type" value="Genomic_DNA"/>
</dbReference>
<keyword evidence="3" id="KW-0378">Hydrolase</keyword>
<dbReference type="PROSITE" id="PS50830">
    <property type="entry name" value="TNASE_3"/>
    <property type="match status" value="1"/>
</dbReference>
<dbReference type="InterPro" id="IPR016071">
    <property type="entry name" value="Staphylococal_nuclease_OB-fold"/>
</dbReference>
<dbReference type="SUPFAM" id="SSF50199">
    <property type="entry name" value="Staphylococcal nuclease"/>
    <property type="match status" value="1"/>
</dbReference>
<evidence type="ECO:0000256" key="3">
    <source>
        <dbReference type="ARBA" id="ARBA00022801"/>
    </source>
</evidence>
<accession>A0ABV4WRR6</accession>
<dbReference type="Proteomes" id="UP001576780">
    <property type="component" value="Unassembled WGS sequence"/>
</dbReference>
<dbReference type="InterPro" id="IPR035437">
    <property type="entry name" value="SNase_OB-fold_sf"/>
</dbReference>
<evidence type="ECO:0000256" key="1">
    <source>
        <dbReference type="ARBA" id="ARBA00022722"/>
    </source>
</evidence>
<dbReference type="PANTHER" id="PTHR12302">
    <property type="entry name" value="EBNA2 BINDING PROTEIN P100"/>
    <property type="match status" value="1"/>
</dbReference>
<evidence type="ECO:0000313" key="6">
    <source>
        <dbReference type="Proteomes" id="UP001576780"/>
    </source>
</evidence>
<organism evidence="5 6">
    <name type="scientific">Floridaenema evergladense BLCC-F167</name>
    <dbReference type="NCBI Taxonomy" id="3153639"/>
    <lineage>
        <taxon>Bacteria</taxon>
        <taxon>Bacillati</taxon>
        <taxon>Cyanobacteriota</taxon>
        <taxon>Cyanophyceae</taxon>
        <taxon>Oscillatoriophycideae</taxon>
        <taxon>Aerosakkonematales</taxon>
        <taxon>Aerosakkonemataceae</taxon>
        <taxon>Floridanema</taxon>
        <taxon>Floridanema evergladense</taxon>
    </lineage>
</organism>
<protein>
    <submittedName>
        <fullName evidence="5">Thermonuclease family protein</fullName>
    </submittedName>
</protein>
<dbReference type="SMART" id="SM00318">
    <property type="entry name" value="SNc"/>
    <property type="match status" value="1"/>
</dbReference>
<proteinExistence type="predicted"/>